<dbReference type="PANTHER" id="PTHR32018">
    <property type="entry name" value="RHAMNOGALACTURONATE LYASE FAMILY PROTEIN"/>
    <property type="match status" value="1"/>
</dbReference>
<evidence type="ECO:0000313" key="12">
    <source>
        <dbReference type="EMBL" id="TVY07878.1"/>
    </source>
</evidence>
<keyword evidence="5" id="KW-0964">Secreted</keyword>
<dbReference type="Pfam" id="PF02368">
    <property type="entry name" value="Big_2"/>
    <property type="match status" value="1"/>
</dbReference>
<dbReference type="PANTHER" id="PTHR32018:SF1">
    <property type="entry name" value="RHAMNOGALACTURONAN ENDOLYASE"/>
    <property type="match status" value="1"/>
</dbReference>
<comment type="subcellular location">
    <subcellularLocation>
        <location evidence="2">Secreted</location>
    </subcellularLocation>
</comment>
<dbReference type="Pfam" id="PF14686">
    <property type="entry name" value="fn3_3"/>
    <property type="match status" value="1"/>
</dbReference>
<feature type="region of interest" description="Disordered" evidence="8">
    <location>
        <begin position="1617"/>
        <end position="1651"/>
    </location>
</feature>
<dbReference type="Gene3D" id="2.70.98.10">
    <property type="match status" value="1"/>
</dbReference>
<dbReference type="OrthoDB" id="101122at2"/>
<dbReference type="SUPFAM" id="SSF49265">
    <property type="entry name" value="Fibronectin type III"/>
    <property type="match status" value="2"/>
</dbReference>
<dbReference type="GO" id="GO:0102210">
    <property type="term" value="F:rhamnogalacturonan endolyase activity"/>
    <property type="evidence" value="ECO:0007669"/>
    <property type="project" value="UniProtKB-EC"/>
</dbReference>
<dbReference type="RefSeq" id="WP_144850742.1">
    <property type="nucleotide sequence ID" value="NZ_VNJI01000030.1"/>
</dbReference>
<sequence length="2059" mass="221614">MSTKLRRGMKWMLLCTLLLANLGGFFTPVASAAEQTIVADDFSSYATDAAIPLNSTNYWKSTGGTLSVASKDNGTEKYASVTNSNATTQGYFGKPFASAQNRIFVTEFDLNNPSPTAVSEVQMYSGTSFNNGSVTFRLAYSGGNIVAYNGSSQVKVVSGYNTSKWYHFKAIIDPANARYKLTVTDGSTELSSSASYLSFNNTTVNTVGEIQFRPGLNGAVLNVDNVNIYVPNYQLGVSGPASTNSKPNANVTAQYTASVTDVLGNAISGQSVTWSVYDADNKNAENPASGITVDSNGLVTISSAVSTPKTVTIRAQLTSDLTIAASQQLVIEAPVAVSNVANVSAIPSDSQVTLQWSEPADAQYAKVNIYVNGSAVPATTVTKGTYSAVFSGLTNGTPYTFLLKAVSTLNEEATGVTITSKPDLYPVTDLTLNSYNLNLLPGQTGTITATAAPSYAAYKNVTWTSKNPSVAIVDAGGQVTANGIGTTYIIATSDSGVSAAATVNVDDSSRADVRNARVTYADNQYTVLWDDPLDSSVSAIRIYKYDANTLTSTLLDTKGRGVNSYTVTGLTNGKASFTLIRGVRADGSETTGVKLSATPPVELGLEQVKFEGLDSGGNIVEMPLRQPFNGVDLNYSLVSPEDVAKIRATAVAKAPADVNIIVNGVPVASGQASDFFAYSLTALDNIGITVASKKNPEINRTYQFRNVIKTGRNLLLDLKLSEGKPDSSSGFFEPRTLSYNNIAEDYAVDKVILTPTAANSANVIYVGGKQVVSGTNAVVPLNVGSNSVFVSVYESDALTNKTEYTLNFNRYDASFLRSLTSDVGIAPRDLRPDLFTHYIDVPAGTGDIVLTPAAMDPAASITVNGQPVSSGQSTSKIPLTEGDNTITIVVNGKTTYKVYVYRLPSSTADYLYTRDEGNLVTTRTKYISATIDKTNSNLVELHNPGDVSLLNQGNPGYFLANPVYKTDPTKDAQTTLSLSFGTSNTSTTVLAKYQIASNADMAEITFSHDLNANFGPMKYELHYVIRKSEPGIYVYMNAYNDPTAPATPGKYAWGFGQTRWSIRPDTDKFFYEMTEGQGEGRRLPDSSLITDRATVTDSTWRLPDNTISSKYDYSSYESESHVYGLTGKQYGLWFLNAGHDYVNGMPTAQEIGTHQTAYSNIINWTPSSAHFGRGVPEVPAGYKKVWGPLFVYTNKGATYQEAFQDALSKQEAQQHQWPYSWVSDTAYKADQRGTVSGKLVISDGTMAEGATVILSDPNTDWQRAYTSYNYYAKAEADGSFTIKNVMPGTYRISAYQTGLFKSFTSDSTITVDANQSLNVGDVVWNHQTFGPKLWQIGVADRKSTEFKHGQEFRNWGWFLQYPFEIPNGVDFKIGQSVEANDWEYAQLPTLTPGTRDWLKAPMNDQASVWKVRFDLDQKPVGRKGLLSIAIAASRAPQLSISLNDTVIKLYSYNDAAFAPDDSALIRSGGQGIYKLLEIPFDTGLLVNGENVLKLNYGRTMYDSKGTRITDLGSAIVYDSLKMEVEGTEVTQAAVQPSNGAVALKWAEPTFEGFDKVNIYSAAANEPLKLSTTVTKGVYEAAIPNLINGTNYHFVIKTVNTAGDESVGVSVYGMPFASGSSSSTGTSGNPEEVAASRGEDVSSDPGNGAGTKRTVVVSSGLIHEDTTASGNRTLAKVTLDEQKLSELLKQSGDKAVLIVPVNSQADFTVVELTGELVKSLEQKSSSVEIVKDNASYKLTAGQLDLDALTTELGGQGSSKDVKVKIGIAKPSLSKVQQVEQSVQKDRLRMLAGPLDFQVTITKNEKTVELPKLSRYAERSILLPAGMDLNEVVTGVLVKEVGTLTHEPTKLVRNEGKTYAVISSLTNGTFTVVQHSLDFSDLNGHWSQKAANELGSRLILQGVDIAHFAPDREITRAEFSAVMVRALGLASATPSASFRDAAGSEWFIPYAAAAQEYGIMDGYEDGTLRPTAGITRQEAMVMIARALKLVTVPQEGQPISLSSFKDQANVADWAKESVRETLNRGLIQGDLDELRPGANITRAETAAVVLRLLQKAQLISR</sequence>
<dbReference type="SUPFAM" id="SSF74650">
    <property type="entry name" value="Galactose mutarotase-like"/>
    <property type="match status" value="1"/>
</dbReference>
<dbReference type="InterPro" id="IPR013783">
    <property type="entry name" value="Ig-like_fold"/>
</dbReference>
<dbReference type="InterPro" id="IPR025883">
    <property type="entry name" value="Cadherin-like_domain"/>
</dbReference>
<keyword evidence="7" id="KW-0456">Lyase</keyword>
<dbReference type="InterPro" id="IPR013784">
    <property type="entry name" value="Carb-bd-like_fold"/>
</dbReference>
<dbReference type="EC" id="4.2.2.23" evidence="4"/>
<dbReference type="EMBL" id="VNJI01000030">
    <property type="protein sequence ID" value="TVY07878.1"/>
    <property type="molecule type" value="Genomic_DNA"/>
</dbReference>
<feature type="compositionally biased region" description="Low complexity" evidence="8">
    <location>
        <begin position="1617"/>
        <end position="1627"/>
    </location>
</feature>
<dbReference type="SUPFAM" id="SSF49373">
    <property type="entry name" value="Invasin/intimin cell-adhesion fragments"/>
    <property type="match status" value="1"/>
</dbReference>
<accession>A0A559K6W6</accession>
<dbReference type="SUPFAM" id="SSF49452">
    <property type="entry name" value="Starch-binding domain-like"/>
    <property type="match status" value="1"/>
</dbReference>
<comment type="caution">
    <text evidence="12">The sequence shown here is derived from an EMBL/GenBank/DDBJ whole genome shotgun (WGS) entry which is preliminary data.</text>
</comment>
<name>A0A559K6W6_9BACL</name>
<reference evidence="12 13" key="1">
    <citation type="submission" date="2019-07" db="EMBL/GenBank/DDBJ databases">
        <authorList>
            <person name="Kim J."/>
        </authorList>
    </citation>
    <scope>NUCLEOTIDE SEQUENCE [LARGE SCALE GENOMIC DNA]</scope>
    <source>
        <strain evidence="12 13">JC52</strain>
    </source>
</reference>
<evidence type="ECO:0000256" key="3">
    <source>
        <dbReference type="ARBA" id="ARBA00010418"/>
    </source>
</evidence>
<dbReference type="InterPro" id="IPR008964">
    <property type="entry name" value="Invasin/intimin_cell_adhesion"/>
</dbReference>
<dbReference type="InterPro" id="IPR051850">
    <property type="entry name" value="Polysacch_Lyase_4"/>
</dbReference>
<evidence type="ECO:0000259" key="10">
    <source>
        <dbReference type="PROSITE" id="PS50853"/>
    </source>
</evidence>
<evidence type="ECO:0000256" key="1">
    <source>
        <dbReference type="ARBA" id="ARBA00001324"/>
    </source>
</evidence>
<dbReference type="Pfam" id="PF00395">
    <property type="entry name" value="SLH"/>
    <property type="match status" value="3"/>
</dbReference>
<dbReference type="InterPro" id="IPR001119">
    <property type="entry name" value="SLH_dom"/>
</dbReference>
<dbReference type="Gene3D" id="2.60.120.260">
    <property type="entry name" value="Galactose-binding domain-like"/>
    <property type="match status" value="1"/>
</dbReference>
<dbReference type="SMART" id="SM00060">
    <property type="entry name" value="FN3"/>
    <property type="match status" value="3"/>
</dbReference>
<dbReference type="Gene3D" id="2.60.40.1120">
    <property type="entry name" value="Carboxypeptidase-like, regulatory domain"/>
    <property type="match status" value="1"/>
</dbReference>
<dbReference type="Pfam" id="PF14683">
    <property type="entry name" value="CBM-like"/>
    <property type="match status" value="1"/>
</dbReference>
<dbReference type="CDD" id="cd10316">
    <property type="entry name" value="RGL4_M"/>
    <property type="match status" value="1"/>
</dbReference>
<dbReference type="InterPro" id="IPR003961">
    <property type="entry name" value="FN3_dom"/>
</dbReference>
<dbReference type="GO" id="GO:0005576">
    <property type="term" value="C:extracellular region"/>
    <property type="evidence" value="ECO:0007669"/>
    <property type="project" value="UniProtKB-SubCell"/>
</dbReference>
<feature type="chain" id="PRO_5021758450" description="rhamnogalacturonan endolyase" evidence="9">
    <location>
        <begin position="33"/>
        <end position="2059"/>
    </location>
</feature>
<evidence type="ECO:0000313" key="13">
    <source>
        <dbReference type="Proteomes" id="UP000317036"/>
    </source>
</evidence>
<evidence type="ECO:0000256" key="4">
    <source>
        <dbReference type="ARBA" id="ARBA00012437"/>
    </source>
</evidence>
<dbReference type="GO" id="GO:0030246">
    <property type="term" value="F:carbohydrate binding"/>
    <property type="evidence" value="ECO:0007669"/>
    <property type="project" value="InterPro"/>
</dbReference>
<organism evidence="12 13">
    <name type="scientific">Paenibacillus cremeus</name>
    <dbReference type="NCBI Taxonomy" id="2163881"/>
    <lineage>
        <taxon>Bacteria</taxon>
        <taxon>Bacillati</taxon>
        <taxon>Bacillota</taxon>
        <taxon>Bacilli</taxon>
        <taxon>Bacillales</taxon>
        <taxon>Paenibacillaceae</taxon>
        <taxon>Paenibacillus</taxon>
    </lineage>
</organism>
<dbReference type="InterPro" id="IPR011013">
    <property type="entry name" value="Gal_mutarotase_sf_dom"/>
</dbReference>
<keyword evidence="6 9" id="KW-0732">Signal</keyword>
<dbReference type="Gene3D" id="2.60.40.10">
    <property type="entry name" value="Immunoglobulins"/>
    <property type="match status" value="3"/>
</dbReference>
<evidence type="ECO:0000256" key="2">
    <source>
        <dbReference type="ARBA" id="ARBA00004613"/>
    </source>
</evidence>
<feature type="domain" description="SLH" evidence="11">
    <location>
        <begin position="1932"/>
        <end position="1995"/>
    </location>
</feature>
<feature type="signal peptide" evidence="9">
    <location>
        <begin position="1"/>
        <end position="32"/>
    </location>
</feature>
<dbReference type="InterPro" id="IPR029411">
    <property type="entry name" value="RG-lyase_III"/>
</dbReference>
<evidence type="ECO:0000256" key="8">
    <source>
        <dbReference type="SAM" id="MobiDB-lite"/>
    </source>
</evidence>
<dbReference type="SMART" id="SM00635">
    <property type="entry name" value="BID_2"/>
    <property type="match status" value="1"/>
</dbReference>
<dbReference type="Pfam" id="PF12733">
    <property type="entry name" value="Cadherin-like"/>
    <property type="match status" value="2"/>
</dbReference>
<keyword evidence="13" id="KW-1185">Reference proteome</keyword>
<evidence type="ECO:0000256" key="6">
    <source>
        <dbReference type="ARBA" id="ARBA00022729"/>
    </source>
</evidence>
<dbReference type="PROSITE" id="PS50853">
    <property type="entry name" value="FN3"/>
    <property type="match status" value="1"/>
</dbReference>
<evidence type="ECO:0000256" key="5">
    <source>
        <dbReference type="ARBA" id="ARBA00022525"/>
    </source>
</evidence>
<gene>
    <name evidence="12" type="ORF">FPZ49_21450</name>
</gene>
<dbReference type="InterPro" id="IPR029413">
    <property type="entry name" value="RG-lyase_II"/>
</dbReference>
<dbReference type="GO" id="GO:0005975">
    <property type="term" value="P:carbohydrate metabolic process"/>
    <property type="evidence" value="ECO:0007669"/>
    <property type="project" value="InterPro"/>
</dbReference>
<evidence type="ECO:0000259" key="11">
    <source>
        <dbReference type="PROSITE" id="PS51272"/>
    </source>
</evidence>
<feature type="domain" description="SLH" evidence="11">
    <location>
        <begin position="1999"/>
        <end position="2059"/>
    </location>
</feature>
<comment type="similarity">
    <text evidence="3">Belongs to the polysaccharide lyase 4 family.</text>
</comment>
<comment type="catalytic activity">
    <reaction evidence="1">
        <text>Endotype eliminative cleavage of L-alpha-rhamnopyranosyl-(1-&gt;4)-alpha-D-galactopyranosyluronic acid bonds of rhamnogalacturonan I domains in ramified hairy regions of pectin leaving L-rhamnopyranose at the reducing end and 4-deoxy-4,5-unsaturated D-galactopyranosyluronic acid at the non-reducing end.</text>
        <dbReference type="EC" id="4.2.2.23"/>
    </reaction>
</comment>
<dbReference type="InterPro" id="IPR036116">
    <property type="entry name" value="FN3_sf"/>
</dbReference>
<dbReference type="InterPro" id="IPR008979">
    <property type="entry name" value="Galactose-bd-like_sf"/>
</dbReference>
<dbReference type="InterPro" id="IPR014718">
    <property type="entry name" value="GH-type_carb-bd"/>
</dbReference>
<dbReference type="InterPro" id="IPR003343">
    <property type="entry name" value="Big_2"/>
</dbReference>
<dbReference type="Proteomes" id="UP000317036">
    <property type="component" value="Unassembled WGS sequence"/>
</dbReference>
<protein>
    <recommendedName>
        <fullName evidence="4">rhamnogalacturonan endolyase</fullName>
        <ecNumber evidence="4">4.2.2.23</ecNumber>
    </recommendedName>
</protein>
<feature type="domain" description="SLH" evidence="11">
    <location>
        <begin position="1872"/>
        <end position="1931"/>
    </location>
</feature>
<dbReference type="SUPFAM" id="SSF49785">
    <property type="entry name" value="Galactose-binding domain-like"/>
    <property type="match status" value="1"/>
</dbReference>
<proteinExistence type="inferred from homology"/>
<dbReference type="Gene3D" id="2.60.40.1080">
    <property type="match status" value="1"/>
</dbReference>
<feature type="domain" description="Fibronectin type-III" evidence="10">
    <location>
        <begin position="336"/>
        <end position="423"/>
    </location>
</feature>
<dbReference type="PROSITE" id="PS51272">
    <property type="entry name" value="SLH"/>
    <property type="match status" value="3"/>
</dbReference>
<evidence type="ECO:0000256" key="9">
    <source>
        <dbReference type="SAM" id="SignalP"/>
    </source>
</evidence>
<evidence type="ECO:0000256" key="7">
    <source>
        <dbReference type="ARBA" id="ARBA00023239"/>
    </source>
</evidence>
<dbReference type="CDD" id="cd00063">
    <property type="entry name" value="FN3"/>
    <property type="match status" value="1"/>
</dbReference>